<evidence type="ECO:0000313" key="16">
    <source>
        <dbReference type="EMBL" id="CAD2158116.1"/>
    </source>
</evidence>
<comment type="similarity">
    <text evidence="12 14">Belongs to the cytochrome b5 family.</text>
</comment>
<evidence type="ECO:0000256" key="12">
    <source>
        <dbReference type="ARBA" id="ARBA00038168"/>
    </source>
</evidence>
<keyword evidence="2" id="KW-0813">Transport</keyword>
<keyword evidence="4 14" id="KW-0812">Transmembrane</keyword>
<keyword evidence="14" id="KW-1133">Transmembrane helix</keyword>
<accession>A0A6V7UJ22</accession>
<keyword evidence="9 14" id="KW-0408">Iron</keyword>
<evidence type="ECO:0000256" key="6">
    <source>
        <dbReference type="ARBA" id="ARBA00022824"/>
    </source>
</evidence>
<protein>
    <recommendedName>
        <fullName evidence="13">Cytochrome b5</fullName>
    </recommendedName>
</protein>
<proteinExistence type="inferred from homology"/>
<reference evidence="16 17" key="1">
    <citation type="submission" date="2020-08" db="EMBL/GenBank/DDBJ databases">
        <authorList>
            <person name="Koutsovoulos G."/>
            <person name="Danchin GJ E."/>
        </authorList>
    </citation>
    <scope>NUCLEOTIDE SEQUENCE [LARGE SCALE GENOMIC DNA]</scope>
</reference>
<evidence type="ECO:0000256" key="4">
    <source>
        <dbReference type="ARBA" id="ARBA00022692"/>
    </source>
</evidence>
<evidence type="ECO:0000256" key="2">
    <source>
        <dbReference type="ARBA" id="ARBA00022448"/>
    </source>
</evidence>
<evidence type="ECO:0000259" key="15">
    <source>
        <dbReference type="PROSITE" id="PS50255"/>
    </source>
</evidence>
<dbReference type="EMBL" id="CAJEWN010000069">
    <property type="protein sequence ID" value="CAD2158116.1"/>
    <property type="molecule type" value="Genomic_DNA"/>
</dbReference>
<evidence type="ECO:0000256" key="13">
    <source>
        <dbReference type="ARBA" id="ARBA00039806"/>
    </source>
</evidence>
<keyword evidence="8" id="KW-0249">Electron transport</keyword>
<keyword evidence="6" id="KW-0256">Endoplasmic reticulum</keyword>
<evidence type="ECO:0000256" key="1">
    <source>
        <dbReference type="ARBA" id="ARBA00004131"/>
    </source>
</evidence>
<dbReference type="InterPro" id="IPR050668">
    <property type="entry name" value="Cytochrome_b5"/>
</dbReference>
<dbReference type="Gene3D" id="3.10.120.10">
    <property type="entry name" value="Cytochrome b5-like heme/steroid binding domain"/>
    <property type="match status" value="1"/>
</dbReference>
<dbReference type="FunFam" id="3.10.120.10:FF:000002">
    <property type="entry name" value="Cytochrome b5 type B"/>
    <property type="match status" value="1"/>
</dbReference>
<name>A0A6V7UJ22_MELEN</name>
<dbReference type="PROSITE" id="PS00191">
    <property type="entry name" value="CYTOCHROME_B5_1"/>
    <property type="match status" value="1"/>
</dbReference>
<dbReference type="PRINTS" id="PR00363">
    <property type="entry name" value="CYTOCHROMEB5"/>
</dbReference>
<evidence type="ECO:0000256" key="8">
    <source>
        <dbReference type="ARBA" id="ARBA00022982"/>
    </source>
</evidence>
<evidence type="ECO:0000256" key="9">
    <source>
        <dbReference type="ARBA" id="ARBA00023004"/>
    </source>
</evidence>
<dbReference type="InterPro" id="IPR001199">
    <property type="entry name" value="Cyt_B5-like_heme/steroid-bd"/>
</dbReference>
<gene>
    <name evidence="16" type="ORF">MENT_LOCUS12987</name>
</gene>
<dbReference type="InterPro" id="IPR036400">
    <property type="entry name" value="Cyt_B5-like_heme/steroid_sf"/>
</dbReference>
<dbReference type="AlphaFoldDB" id="A0A6V7UJ22"/>
<keyword evidence="3 14" id="KW-0349">Heme</keyword>
<evidence type="ECO:0000256" key="10">
    <source>
        <dbReference type="ARBA" id="ARBA00023136"/>
    </source>
</evidence>
<dbReference type="GO" id="GO:0020037">
    <property type="term" value="F:heme binding"/>
    <property type="evidence" value="ECO:0007669"/>
    <property type="project" value="UniProtKB-UniRule"/>
</dbReference>
<evidence type="ECO:0000256" key="11">
    <source>
        <dbReference type="ARBA" id="ARBA00037877"/>
    </source>
</evidence>
<dbReference type="GO" id="GO:0046872">
    <property type="term" value="F:metal ion binding"/>
    <property type="evidence" value="ECO:0007669"/>
    <property type="project" value="UniProtKB-UniRule"/>
</dbReference>
<keyword evidence="7" id="KW-0492">Microsome</keyword>
<dbReference type="Pfam" id="PF00173">
    <property type="entry name" value="Cyt-b5"/>
    <property type="match status" value="1"/>
</dbReference>
<comment type="caution">
    <text evidence="16">The sequence shown here is derived from an EMBL/GenBank/DDBJ whole genome shotgun (WGS) entry which is preliminary data.</text>
</comment>
<dbReference type="SMART" id="SM01117">
    <property type="entry name" value="Cyt-b5"/>
    <property type="match status" value="1"/>
</dbReference>
<sequence length="141" mass="15793">MSTALQRFARSEVEAHVDENSLWIILDNKVYDVTKFLLEHPGGEEVLIQWAGQDATESFNDVGHSADARAMTNDYLIGELSDNDSATTTIPLPPESAPEAESWKQIMTSSTWTNFLIPVALSVGVFMIYKFSNAAYRRMFL</sequence>
<dbReference type="InterPro" id="IPR018506">
    <property type="entry name" value="Cyt_B5_heme-BS"/>
</dbReference>
<dbReference type="SUPFAM" id="SSF55856">
    <property type="entry name" value="Cytochrome b5-like heme/steroid binding domain"/>
    <property type="match status" value="1"/>
</dbReference>
<organism evidence="16 17">
    <name type="scientific">Meloidogyne enterolobii</name>
    <name type="common">Root-knot nematode worm</name>
    <name type="synonym">Meloidogyne mayaguensis</name>
    <dbReference type="NCBI Taxonomy" id="390850"/>
    <lineage>
        <taxon>Eukaryota</taxon>
        <taxon>Metazoa</taxon>
        <taxon>Ecdysozoa</taxon>
        <taxon>Nematoda</taxon>
        <taxon>Chromadorea</taxon>
        <taxon>Rhabditida</taxon>
        <taxon>Tylenchina</taxon>
        <taxon>Tylenchomorpha</taxon>
        <taxon>Tylenchoidea</taxon>
        <taxon>Meloidogynidae</taxon>
        <taxon>Meloidogyninae</taxon>
        <taxon>Meloidogyne</taxon>
    </lineage>
</organism>
<evidence type="ECO:0000256" key="7">
    <source>
        <dbReference type="ARBA" id="ARBA00022848"/>
    </source>
</evidence>
<keyword evidence="5 14" id="KW-0479">Metal-binding</keyword>
<evidence type="ECO:0000256" key="5">
    <source>
        <dbReference type="ARBA" id="ARBA00022723"/>
    </source>
</evidence>
<dbReference type="GO" id="GO:0005789">
    <property type="term" value="C:endoplasmic reticulum membrane"/>
    <property type="evidence" value="ECO:0007669"/>
    <property type="project" value="UniProtKB-SubCell"/>
</dbReference>
<keyword evidence="10 14" id="KW-0472">Membrane</keyword>
<evidence type="ECO:0000256" key="3">
    <source>
        <dbReference type="ARBA" id="ARBA00022617"/>
    </source>
</evidence>
<evidence type="ECO:0000313" key="17">
    <source>
        <dbReference type="Proteomes" id="UP000580250"/>
    </source>
</evidence>
<dbReference type="PANTHER" id="PTHR19359:SF150">
    <property type="entry name" value="CYTOCHROME B5"/>
    <property type="match status" value="1"/>
</dbReference>
<dbReference type="PANTHER" id="PTHR19359">
    <property type="entry name" value="CYTOCHROME B5"/>
    <property type="match status" value="1"/>
</dbReference>
<feature type="domain" description="Cytochrome b5 heme-binding" evidence="15">
    <location>
        <begin position="5"/>
        <end position="81"/>
    </location>
</feature>
<dbReference type="OrthoDB" id="260519at2759"/>
<dbReference type="PROSITE" id="PS50255">
    <property type="entry name" value="CYTOCHROME_B5_2"/>
    <property type="match status" value="1"/>
</dbReference>
<dbReference type="Proteomes" id="UP000580250">
    <property type="component" value="Unassembled WGS sequence"/>
</dbReference>
<comment type="subcellular location">
    <subcellularLocation>
        <location evidence="1">Endoplasmic reticulum membrane</location>
        <topology evidence="1">Single-pass membrane protein</topology>
        <orientation evidence="1">Cytoplasmic side</orientation>
    </subcellularLocation>
    <subcellularLocation>
        <location evidence="11">Microsome membrane</location>
        <topology evidence="11">Single-pass membrane protein</topology>
        <orientation evidence="11">Cytoplasmic side</orientation>
    </subcellularLocation>
</comment>
<feature type="transmembrane region" description="Helical" evidence="14">
    <location>
        <begin position="112"/>
        <end position="131"/>
    </location>
</feature>
<evidence type="ECO:0000256" key="14">
    <source>
        <dbReference type="RuleBase" id="RU362121"/>
    </source>
</evidence>